<name>A0AAE9HRL3_9NEIS</name>
<dbReference type="EMBL" id="CP097501">
    <property type="protein sequence ID" value="URD66822.1"/>
    <property type="molecule type" value="Genomic_DNA"/>
</dbReference>
<sequence length="70" mass="8005">MPMPELPRWHGEDGQTVACTEKIKVMRENMTELYQAAQDAFEDALLMGCAEQQVRDFLADLMAGIENPYR</sequence>
<gene>
    <name evidence="1" type="ORF">LNQ82_06240</name>
</gene>
<dbReference type="RefSeq" id="WP_027022769.1">
    <property type="nucleotide sequence ID" value="NZ_CP097501.1"/>
</dbReference>
<protein>
    <submittedName>
        <fullName evidence="1">Uncharacterized protein</fullName>
    </submittedName>
</protein>
<dbReference type="AlphaFoldDB" id="A0AAE9HRL3"/>
<evidence type="ECO:0000313" key="1">
    <source>
        <dbReference type="EMBL" id="URD66822.1"/>
    </source>
</evidence>
<evidence type="ECO:0000313" key="2">
    <source>
        <dbReference type="Proteomes" id="UP001056819"/>
    </source>
</evidence>
<dbReference type="Proteomes" id="UP001056819">
    <property type="component" value="Chromosome"/>
</dbReference>
<accession>A0AAE9HRL3</accession>
<organism evidence="1 2">
    <name type="scientific">Conchiformibius steedae DSM 2580</name>
    <dbReference type="NCBI Taxonomy" id="1121352"/>
    <lineage>
        <taxon>Bacteria</taxon>
        <taxon>Pseudomonadati</taxon>
        <taxon>Pseudomonadota</taxon>
        <taxon>Betaproteobacteria</taxon>
        <taxon>Neisseriales</taxon>
        <taxon>Neisseriaceae</taxon>
        <taxon>Conchiformibius</taxon>
    </lineage>
</organism>
<reference evidence="1" key="1">
    <citation type="submission" date="2022-05" db="EMBL/GenBank/DDBJ databases">
        <title>Alysiella filiformis genome sequencing.</title>
        <authorList>
            <person name="Viehboeck T."/>
        </authorList>
    </citation>
    <scope>NUCLEOTIDE SEQUENCE</scope>
    <source>
        <strain evidence="1">DSM 2580</strain>
    </source>
</reference>
<proteinExistence type="predicted"/>